<dbReference type="InterPro" id="IPR050291">
    <property type="entry name" value="CDF_Transporter"/>
</dbReference>
<dbReference type="InterPro" id="IPR027469">
    <property type="entry name" value="Cation_efflux_TMD_sf"/>
</dbReference>
<keyword evidence="7" id="KW-0864">Zinc transport</keyword>
<evidence type="ECO:0000256" key="10">
    <source>
        <dbReference type="SAM" id="Phobius"/>
    </source>
</evidence>
<sequence>MNQTKVNLSAEGKARLLKRASLASVATAFILIMAKLAAWGATGSVSILATFMDSLLDAFASVINLIAVSIALKPADEDHHFGHGKAEQLAALAQSAFIAGSGMFLILHAIESVRSDDVIDNGRIGLAVMGFSILCTLLLVMYQTYVVKRTGSMAIATDSMHYKMDLLTNLGVVLALFLAASGYPLTDPVIGIVIAIYMIFSVGKVAWDAVQMLMDRALSPEQDQQIRDHVMKIDGVLGMHNLRTRMSGVRPIIQFDLDLDGDLSLREAHSIGKRTEKRLLNEIPDADITIHLDPEKRE</sequence>
<accession>A0ABT0PEQ2</accession>
<dbReference type="Pfam" id="PF16916">
    <property type="entry name" value="ZT_dimer"/>
    <property type="match status" value="1"/>
</dbReference>
<keyword evidence="4" id="KW-1003">Cell membrane</keyword>
<dbReference type="SUPFAM" id="SSF160240">
    <property type="entry name" value="Cation efflux protein cytoplasmic domain-like"/>
    <property type="match status" value="1"/>
</dbReference>
<reference evidence="13 14" key="1">
    <citation type="submission" date="2022-05" db="EMBL/GenBank/DDBJ databases">
        <authorList>
            <person name="Park J.-S."/>
        </authorList>
    </citation>
    <scope>NUCLEOTIDE SEQUENCE [LARGE SCALE GENOMIC DNA]</scope>
    <source>
        <strain evidence="13 14">2012CJ34-2</strain>
    </source>
</reference>
<keyword evidence="3" id="KW-0813">Transport</keyword>
<keyword evidence="5" id="KW-0410">Iron transport</keyword>
<evidence type="ECO:0000256" key="4">
    <source>
        <dbReference type="ARBA" id="ARBA00022475"/>
    </source>
</evidence>
<feature type="domain" description="Cation efflux protein transmembrane" evidence="11">
    <location>
        <begin position="22"/>
        <end position="214"/>
    </location>
</feature>
<dbReference type="InterPro" id="IPR027470">
    <property type="entry name" value="Cation_efflux_CTD"/>
</dbReference>
<evidence type="ECO:0000313" key="13">
    <source>
        <dbReference type="EMBL" id="MCL6269853.1"/>
    </source>
</evidence>
<feature type="transmembrane region" description="Helical" evidence="10">
    <location>
        <begin position="122"/>
        <end position="145"/>
    </location>
</feature>
<keyword evidence="5" id="KW-0408">Iron</keyword>
<dbReference type="Proteomes" id="UP001203338">
    <property type="component" value="Unassembled WGS sequence"/>
</dbReference>
<keyword evidence="9 10" id="KW-0472">Membrane</keyword>
<comment type="subcellular location">
    <subcellularLocation>
        <location evidence="1">Membrane</location>
        <topology evidence="1">Multi-pass membrane protein</topology>
    </subcellularLocation>
</comment>
<evidence type="ECO:0000256" key="5">
    <source>
        <dbReference type="ARBA" id="ARBA00022496"/>
    </source>
</evidence>
<dbReference type="InterPro" id="IPR058533">
    <property type="entry name" value="Cation_efflux_TM"/>
</dbReference>
<evidence type="ECO:0000313" key="14">
    <source>
        <dbReference type="Proteomes" id="UP001203338"/>
    </source>
</evidence>
<keyword evidence="8 10" id="KW-1133">Transmembrane helix</keyword>
<dbReference type="InterPro" id="IPR002524">
    <property type="entry name" value="Cation_efflux"/>
</dbReference>
<dbReference type="InterPro" id="IPR036837">
    <property type="entry name" value="Cation_efflux_CTD_sf"/>
</dbReference>
<evidence type="ECO:0000259" key="12">
    <source>
        <dbReference type="Pfam" id="PF16916"/>
    </source>
</evidence>
<protein>
    <submittedName>
        <fullName evidence="13">Cation diffusion facilitator family transporter</fullName>
    </submittedName>
</protein>
<comment type="similarity">
    <text evidence="2">Belongs to the cation diffusion facilitator (CDF) transporter (TC 2.A.4) family. FieF subfamily.</text>
</comment>
<dbReference type="SUPFAM" id="SSF161111">
    <property type="entry name" value="Cation efflux protein transmembrane domain-like"/>
    <property type="match status" value="1"/>
</dbReference>
<feature type="domain" description="Cation efflux protein cytoplasmic" evidence="12">
    <location>
        <begin position="219"/>
        <end position="295"/>
    </location>
</feature>
<evidence type="ECO:0000259" key="11">
    <source>
        <dbReference type="Pfam" id="PF01545"/>
    </source>
</evidence>
<dbReference type="EMBL" id="JAMFLX010000008">
    <property type="protein sequence ID" value="MCL6269853.1"/>
    <property type="molecule type" value="Genomic_DNA"/>
</dbReference>
<keyword evidence="6 10" id="KW-0812">Transmembrane</keyword>
<keyword evidence="7" id="KW-0406">Ion transport</keyword>
<evidence type="ECO:0000256" key="2">
    <source>
        <dbReference type="ARBA" id="ARBA00010212"/>
    </source>
</evidence>
<name>A0ABT0PEQ2_9GAMM</name>
<dbReference type="PANTHER" id="PTHR43840:SF41">
    <property type="entry name" value="CATION-EFFLUX PUMP FIEF"/>
    <property type="match status" value="1"/>
</dbReference>
<keyword evidence="14" id="KW-1185">Reference proteome</keyword>
<dbReference type="Pfam" id="PF01545">
    <property type="entry name" value="Cation_efflux"/>
    <property type="match status" value="1"/>
</dbReference>
<gene>
    <name evidence="13" type="ORF">M3P05_07850</name>
</gene>
<feature type="transmembrane region" description="Helical" evidence="10">
    <location>
        <begin position="89"/>
        <end position="110"/>
    </location>
</feature>
<comment type="caution">
    <text evidence="13">The sequence shown here is derived from an EMBL/GenBank/DDBJ whole genome shotgun (WGS) entry which is preliminary data.</text>
</comment>
<dbReference type="RefSeq" id="WP_249698955.1">
    <property type="nucleotide sequence ID" value="NZ_JAMFLX010000008.1"/>
</dbReference>
<evidence type="ECO:0000256" key="3">
    <source>
        <dbReference type="ARBA" id="ARBA00022448"/>
    </source>
</evidence>
<evidence type="ECO:0000256" key="6">
    <source>
        <dbReference type="ARBA" id="ARBA00022692"/>
    </source>
</evidence>
<evidence type="ECO:0000256" key="9">
    <source>
        <dbReference type="ARBA" id="ARBA00023136"/>
    </source>
</evidence>
<proteinExistence type="inferred from homology"/>
<evidence type="ECO:0000256" key="7">
    <source>
        <dbReference type="ARBA" id="ARBA00022906"/>
    </source>
</evidence>
<feature type="transmembrane region" description="Helical" evidence="10">
    <location>
        <begin position="166"/>
        <end position="183"/>
    </location>
</feature>
<dbReference type="Gene3D" id="1.20.1510.10">
    <property type="entry name" value="Cation efflux protein transmembrane domain"/>
    <property type="match status" value="1"/>
</dbReference>
<feature type="transmembrane region" description="Helical" evidence="10">
    <location>
        <begin position="189"/>
        <end position="207"/>
    </location>
</feature>
<dbReference type="PANTHER" id="PTHR43840">
    <property type="entry name" value="MITOCHONDRIAL METAL TRANSPORTER 1-RELATED"/>
    <property type="match status" value="1"/>
</dbReference>
<evidence type="ECO:0000256" key="1">
    <source>
        <dbReference type="ARBA" id="ARBA00004141"/>
    </source>
</evidence>
<organism evidence="13 14">
    <name type="scientific">Parendozoicomonas callyspongiae</name>
    <dbReference type="NCBI Taxonomy" id="2942213"/>
    <lineage>
        <taxon>Bacteria</taxon>
        <taxon>Pseudomonadati</taxon>
        <taxon>Pseudomonadota</taxon>
        <taxon>Gammaproteobacteria</taxon>
        <taxon>Oceanospirillales</taxon>
        <taxon>Endozoicomonadaceae</taxon>
        <taxon>Parendozoicomonas</taxon>
    </lineage>
</organism>
<feature type="transmembrane region" description="Helical" evidence="10">
    <location>
        <begin position="20"/>
        <end position="41"/>
    </location>
</feature>
<dbReference type="NCBIfam" id="TIGR01297">
    <property type="entry name" value="CDF"/>
    <property type="match status" value="1"/>
</dbReference>
<dbReference type="Gene3D" id="3.30.70.1350">
    <property type="entry name" value="Cation efflux protein, cytoplasmic domain"/>
    <property type="match status" value="1"/>
</dbReference>
<evidence type="ECO:0000256" key="8">
    <source>
        <dbReference type="ARBA" id="ARBA00022989"/>
    </source>
</evidence>
<keyword evidence="7" id="KW-0862">Zinc</keyword>